<dbReference type="AlphaFoldDB" id="A0A9D4D565"/>
<gene>
    <name evidence="1" type="ORF">DPMN_045008</name>
</gene>
<evidence type="ECO:0000313" key="1">
    <source>
        <dbReference type="EMBL" id="KAH3738374.1"/>
    </source>
</evidence>
<organism evidence="1 2">
    <name type="scientific">Dreissena polymorpha</name>
    <name type="common">Zebra mussel</name>
    <name type="synonym">Mytilus polymorpha</name>
    <dbReference type="NCBI Taxonomy" id="45954"/>
    <lineage>
        <taxon>Eukaryota</taxon>
        <taxon>Metazoa</taxon>
        <taxon>Spiralia</taxon>
        <taxon>Lophotrochozoa</taxon>
        <taxon>Mollusca</taxon>
        <taxon>Bivalvia</taxon>
        <taxon>Autobranchia</taxon>
        <taxon>Heteroconchia</taxon>
        <taxon>Euheterodonta</taxon>
        <taxon>Imparidentia</taxon>
        <taxon>Neoheterodontei</taxon>
        <taxon>Myida</taxon>
        <taxon>Dreissenoidea</taxon>
        <taxon>Dreissenidae</taxon>
        <taxon>Dreissena</taxon>
    </lineage>
</organism>
<reference evidence="1" key="1">
    <citation type="journal article" date="2019" name="bioRxiv">
        <title>The Genome of the Zebra Mussel, Dreissena polymorpha: A Resource for Invasive Species Research.</title>
        <authorList>
            <person name="McCartney M.A."/>
            <person name="Auch B."/>
            <person name="Kono T."/>
            <person name="Mallez S."/>
            <person name="Zhang Y."/>
            <person name="Obille A."/>
            <person name="Becker A."/>
            <person name="Abrahante J.E."/>
            <person name="Garbe J."/>
            <person name="Badalamenti J.P."/>
            <person name="Herman A."/>
            <person name="Mangelson H."/>
            <person name="Liachko I."/>
            <person name="Sullivan S."/>
            <person name="Sone E.D."/>
            <person name="Koren S."/>
            <person name="Silverstein K.A.T."/>
            <person name="Beckman K.B."/>
            <person name="Gohl D.M."/>
        </authorList>
    </citation>
    <scope>NUCLEOTIDE SEQUENCE</scope>
    <source>
        <strain evidence="1">Duluth1</strain>
        <tissue evidence="1">Whole animal</tissue>
    </source>
</reference>
<reference evidence="1" key="2">
    <citation type="submission" date="2020-11" db="EMBL/GenBank/DDBJ databases">
        <authorList>
            <person name="McCartney M.A."/>
            <person name="Auch B."/>
            <person name="Kono T."/>
            <person name="Mallez S."/>
            <person name="Becker A."/>
            <person name="Gohl D.M."/>
            <person name="Silverstein K.A.T."/>
            <person name="Koren S."/>
            <person name="Bechman K.B."/>
            <person name="Herman A."/>
            <person name="Abrahante J.E."/>
            <person name="Garbe J."/>
        </authorList>
    </citation>
    <scope>NUCLEOTIDE SEQUENCE</scope>
    <source>
        <strain evidence="1">Duluth1</strain>
        <tissue evidence="1">Whole animal</tissue>
    </source>
</reference>
<dbReference type="Proteomes" id="UP000828390">
    <property type="component" value="Unassembled WGS sequence"/>
</dbReference>
<evidence type="ECO:0000313" key="2">
    <source>
        <dbReference type="Proteomes" id="UP000828390"/>
    </source>
</evidence>
<proteinExistence type="predicted"/>
<accession>A0A9D4D565</accession>
<dbReference type="EMBL" id="JAIWYP010000011">
    <property type="protein sequence ID" value="KAH3738374.1"/>
    <property type="molecule type" value="Genomic_DNA"/>
</dbReference>
<comment type="caution">
    <text evidence="1">The sequence shown here is derived from an EMBL/GenBank/DDBJ whole genome shotgun (WGS) entry which is preliminary data.</text>
</comment>
<sequence length="78" mass="8972">MDQSLPHSGTKNYNGQLVYTLHLQARCWYVDMIQRQSFRLTVMAVKSWQLWLQRGMGFREAHGPSATTATMIPLSWGS</sequence>
<name>A0A9D4D565_DREPO</name>
<keyword evidence="2" id="KW-1185">Reference proteome</keyword>
<protein>
    <submittedName>
        <fullName evidence="1">Uncharacterized protein</fullName>
    </submittedName>
</protein>